<dbReference type="Gene3D" id="2.60.420.10">
    <property type="entry name" value="Maltose phosphorylase, domain 3"/>
    <property type="match status" value="1"/>
</dbReference>
<dbReference type="InterPro" id="IPR012341">
    <property type="entry name" value="6hp_glycosidase-like_sf"/>
</dbReference>
<dbReference type="Pfam" id="PF17389">
    <property type="entry name" value="Bac_rhamnosid6H"/>
    <property type="match status" value="1"/>
</dbReference>
<dbReference type="SUPFAM" id="SSF49785">
    <property type="entry name" value="Galactose-binding domain-like"/>
    <property type="match status" value="1"/>
</dbReference>
<protein>
    <submittedName>
        <fullName evidence="5">Hepatitis C virus non-structural protein E2/NS1</fullName>
    </submittedName>
</protein>
<dbReference type="STRING" id="1127699.HMPREF9151_00037"/>
<feature type="domain" description="Alpha-L-rhamnosidase C-terminal" evidence="4">
    <location>
        <begin position="708"/>
        <end position="780"/>
    </location>
</feature>
<feature type="chain" id="PRO_5003954792" evidence="1">
    <location>
        <begin position="20"/>
        <end position="786"/>
    </location>
</feature>
<dbReference type="SUPFAM" id="SSF48208">
    <property type="entry name" value="Six-hairpin glycosidases"/>
    <property type="match status" value="1"/>
</dbReference>
<dbReference type="Proteomes" id="UP000010433">
    <property type="component" value="Unassembled WGS sequence"/>
</dbReference>
<dbReference type="HOGENOM" id="CLU_009782_0_0_10"/>
<dbReference type="PATRIC" id="fig|1127699.3.peg.29"/>
<dbReference type="EMBL" id="AMEP01000007">
    <property type="protein sequence ID" value="EKY04319.1"/>
    <property type="molecule type" value="Genomic_DNA"/>
</dbReference>
<dbReference type="Pfam" id="PF17390">
    <property type="entry name" value="Bac_rhamnosid_C"/>
    <property type="match status" value="1"/>
</dbReference>
<name>L1NLE1_9BACT</name>
<dbReference type="AlphaFoldDB" id="L1NLE1"/>
<dbReference type="Gene3D" id="1.50.10.10">
    <property type="match status" value="1"/>
</dbReference>
<evidence type="ECO:0000259" key="3">
    <source>
        <dbReference type="Pfam" id="PF17389"/>
    </source>
</evidence>
<reference evidence="5 6" key="1">
    <citation type="submission" date="2012-05" db="EMBL/GenBank/DDBJ databases">
        <authorList>
            <person name="Weinstock G."/>
            <person name="Sodergren E."/>
            <person name="Lobos E.A."/>
            <person name="Fulton L."/>
            <person name="Fulton R."/>
            <person name="Courtney L."/>
            <person name="Fronick C."/>
            <person name="O'Laughlin M."/>
            <person name="Godfrey J."/>
            <person name="Wilson R.M."/>
            <person name="Miner T."/>
            <person name="Farmer C."/>
            <person name="Delehaunty K."/>
            <person name="Cordes M."/>
            <person name="Minx P."/>
            <person name="Tomlinson C."/>
            <person name="Chen J."/>
            <person name="Wollam A."/>
            <person name="Pepin K.H."/>
            <person name="Bhonagiri V."/>
            <person name="Zhang X."/>
            <person name="Suruliraj S."/>
            <person name="Warren W."/>
            <person name="Mitreva M."/>
            <person name="Mardis E.R."/>
            <person name="Wilson R.K."/>
        </authorList>
    </citation>
    <scope>NUCLEOTIDE SEQUENCE [LARGE SCALE GENOMIC DNA]</scope>
    <source>
        <strain evidence="5 6">F0055</strain>
    </source>
</reference>
<dbReference type="InterPro" id="IPR035398">
    <property type="entry name" value="Bac_rhamnosid_C"/>
</dbReference>
<dbReference type="RefSeq" id="WP_009161936.1">
    <property type="nucleotide sequence ID" value="NZ_KB290978.1"/>
</dbReference>
<evidence type="ECO:0000313" key="6">
    <source>
        <dbReference type="Proteomes" id="UP000010433"/>
    </source>
</evidence>
<dbReference type="PANTHER" id="PTHR34987">
    <property type="entry name" value="C, PUTATIVE (AFU_ORTHOLOGUE AFUA_3G02880)-RELATED"/>
    <property type="match status" value="1"/>
</dbReference>
<dbReference type="InterPro" id="IPR013737">
    <property type="entry name" value="Bac_rhamnosid_N"/>
</dbReference>
<dbReference type="InterPro" id="IPR035396">
    <property type="entry name" value="Bac_rhamnosid6H"/>
</dbReference>
<dbReference type="InterPro" id="IPR008928">
    <property type="entry name" value="6-hairpin_glycosidase_sf"/>
</dbReference>
<dbReference type="GO" id="GO:0005975">
    <property type="term" value="P:carbohydrate metabolic process"/>
    <property type="evidence" value="ECO:0007669"/>
    <property type="project" value="InterPro"/>
</dbReference>
<dbReference type="InterPro" id="IPR008979">
    <property type="entry name" value="Galactose-bd-like_sf"/>
</dbReference>
<feature type="signal peptide" evidence="1">
    <location>
        <begin position="1"/>
        <end position="19"/>
    </location>
</feature>
<sequence>MKKYLINIFVALFYVAAYAGPIPTAGSEGVWIAPPDADGQAYGVYYFRKQIQLKAQPKTFCIYATGDNRYKLYVNGRLVAAGPARSDVAHWNIEEIDLAPFLHKGENVVSAVVWNDGAAYRPVANTSYRTGLLIQGTSDETNVLNTDGSWLCKEDKAYKPLRVFFPNYYVAGAGELVDMNLTVTDWQTAGASTANWQHARPIRKAVYIANNAVPDASGWLLQYAPIPLRELRTERLKAVRQSTGVKLTNRFLMGNSPVTIPAHTSCRIVLDQSYLTNAYFTLRFSGGKNSTLSIGYQEALFEKYPDKGNRNAVEGKVLIGRKDSILSSGAAHQVFETLAWRTYRYVVLNVNTADSPLTLDDVFGTFTGYPYQLKASLQTTDRTITDIFNIGWRTLRACTIETYMDCPYYEQLQYLGDTRIQALITLYNTGDDRIVKNFLAQADMSRLPEGLTQSRYPSDERQLIPAYSLSYIGALYDYMMYGNDSLFVSDKMQGVRDILHYFQRYQKEDGSIAALPWWNFTDWVDAPGWNNGVSEPGSDGCAAVLDLQLLYAYESAAALEAYCGMQVFARLYADRAEQLKQTIRRKYWDNGRKLFADRAEHDHFSQHTNGMAILTSVVEGDEAHQIGRQLLEDSTLAPASIYFKYFLYQALVKAGYGNDYMNWLDKWKENIQLGLTTWAEISDVNRARSDCHAWGASPNIEFFRTVLGIDSDAPGFRRVKITPHLGNIKNIGGTMPHPAGMIQVSYQQHTHKLNAKISLPKSVSGTLVWKGRTYHLRSGNNNISTE</sequence>
<evidence type="ECO:0000313" key="5">
    <source>
        <dbReference type="EMBL" id="EKY04319.1"/>
    </source>
</evidence>
<evidence type="ECO:0000256" key="1">
    <source>
        <dbReference type="SAM" id="SignalP"/>
    </source>
</evidence>
<keyword evidence="1" id="KW-0732">Signal</keyword>
<accession>L1NLE1</accession>
<evidence type="ECO:0000259" key="2">
    <source>
        <dbReference type="Pfam" id="PF08531"/>
    </source>
</evidence>
<dbReference type="OrthoDB" id="9815108at2"/>
<proteinExistence type="predicted"/>
<dbReference type="Pfam" id="PF08531">
    <property type="entry name" value="Bac_rhamnosid_N"/>
    <property type="match status" value="1"/>
</dbReference>
<dbReference type="PANTHER" id="PTHR34987:SF2">
    <property type="entry name" value="B, PUTATIVE (AFU_ORTHOLOGUE AFUA_7G05040)-RELATED"/>
    <property type="match status" value="1"/>
</dbReference>
<comment type="caution">
    <text evidence="5">The sequence shown here is derived from an EMBL/GenBank/DDBJ whole genome shotgun (WGS) entry which is preliminary data.</text>
</comment>
<evidence type="ECO:0000259" key="4">
    <source>
        <dbReference type="Pfam" id="PF17390"/>
    </source>
</evidence>
<feature type="domain" description="Alpha-L-rhamnosidase six-hairpin glycosidase" evidence="3">
    <location>
        <begin position="375"/>
        <end position="700"/>
    </location>
</feature>
<keyword evidence="6" id="KW-1185">Reference proteome</keyword>
<gene>
    <name evidence="5" type="ORF">HMPREF9151_00037</name>
</gene>
<dbReference type="Gene3D" id="2.60.120.260">
    <property type="entry name" value="Galactose-binding domain-like"/>
    <property type="match status" value="1"/>
</dbReference>
<feature type="domain" description="Bacterial alpha-L-rhamnosidase N-terminal" evidence="2">
    <location>
        <begin position="58"/>
        <end position="203"/>
    </location>
</feature>
<organism evidence="5 6">
    <name type="scientific">Hoylesella saccharolytica F0055</name>
    <dbReference type="NCBI Taxonomy" id="1127699"/>
    <lineage>
        <taxon>Bacteria</taxon>
        <taxon>Pseudomonadati</taxon>
        <taxon>Bacteroidota</taxon>
        <taxon>Bacteroidia</taxon>
        <taxon>Bacteroidales</taxon>
        <taxon>Prevotellaceae</taxon>
        <taxon>Hoylesella</taxon>
    </lineage>
</organism>